<evidence type="ECO:0000313" key="8">
    <source>
        <dbReference type="Proteomes" id="UP000829401"/>
    </source>
</evidence>
<evidence type="ECO:0000256" key="1">
    <source>
        <dbReference type="ARBA" id="ARBA00005695"/>
    </source>
</evidence>
<dbReference type="STRING" id="1356854.N007_16775"/>
<dbReference type="InterPro" id="IPR039424">
    <property type="entry name" value="SBP_5"/>
</dbReference>
<dbReference type="CDD" id="cd00995">
    <property type="entry name" value="PBP2_NikA_DppA_OppA_like"/>
    <property type="match status" value="1"/>
</dbReference>
<feature type="compositionally biased region" description="Low complexity" evidence="4">
    <location>
        <begin position="33"/>
        <end position="46"/>
    </location>
</feature>
<dbReference type="Pfam" id="PF00496">
    <property type="entry name" value="SBP_bac_5"/>
    <property type="match status" value="1"/>
</dbReference>
<dbReference type="EMBL" id="CP080467">
    <property type="protein sequence ID" value="UNO50530.1"/>
    <property type="molecule type" value="Genomic_DNA"/>
</dbReference>
<reference evidence="8" key="1">
    <citation type="journal article" date="2022" name="G3 (Bethesda)">
        <title>Unveiling the complete genome sequence of Alicyclobacillus acidoterrestris DSM 3922T, a taint-producing strain.</title>
        <authorList>
            <person name="Leonardo I.C."/>
            <person name="Barreto Crespo M.T."/>
            <person name="Gaspar F.B."/>
        </authorList>
    </citation>
    <scope>NUCLEOTIDE SEQUENCE [LARGE SCALE GENOMIC DNA]</scope>
    <source>
        <strain evidence="8">DSM 3922</strain>
    </source>
</reference>
<dbReference type="KEGG" id="aaco:K1I37_08815"/>
<name>T0BC88_ALIAG</name>
<evidence type="ECO:0000259" key="6">
    <source>
        <dbReference type="Pfam" id="PF00496"/>
    </source>
</evidence>
<dbReference type="SUPFAM" id="SSF53850">
    <property type="entry name" value="Periplasmic binding protein-like II"/>
    <property type="match status" value="1"/>
</dbReference>
<feature type="domain" description="Solute-binding protein family 5" evidence="6">
    <location>
        <begin position="96"/>
        <end position="489"/>
    </location>
</feature>
<dbReference type="InterPro" id="IPR030678">
    <property type="entry name" value="Peptide/Ni-bd"/>
</dbReference>
<evidence type="ECO:0000313" key="7">
    <source>
        <dbReference type="EMBL" id="UNO50530.1"/>
    </source>
</evidence>
<evidence type="ECO:0000256" key="5">
    <source>
        <dbReference type="SAM" id="SignalP"/>
    </source>
</evidence>
<keyword evidence="2" id="KW-0813">Transport</keyword>
<dbReference type="GO" id="GO:0042597">
    <property type="term" value="C:periplasmic space"/>
    <property type="evidence" value="ECO:0007669"/>
    <property type="project" value="UniProtKB-ARBA"/>
</dbReference>
<dbReference type="PIRSF" id="PIRSF002741">
    <property type="entry name" value="MppA"/>
    <property type="match status" value="1"/>
</dbReference>
<comment type="similarity">
    <text evidence="1">Belongs to the bacterial solute-binding protein 5 family.</text>
</comment>
<dbReference type="InterPro" id="IPR000914">
    <property type="entry name" value="SBP_5_dom"/>
</dbReference>
<dbReference type="Proteomes" id="UP000829401">
    <property type="component" value="Chromosome"/>
</dbReference>
<dbReference type="AlphaFoldDB" id="T0BC88"/>
<dbReference type="GO" id="GO:0043190">
    <property type="term" value="C:ATP-binding cassette (ABC) transporter complex"/>
    <property type="evidence" value="ECO:0007669"/>
    <property type="project" value="InterPro"/>
</dbReference>
<dbReference type="eggNOG" id="COG4166">
    <property type="taxonomic scope" value="Bacteria"/>
</dbReference>
<gene>
    <name evidence="7" type="ORF">K1I37_08815</name>
</gene>
<sequence length="575" mass="63284">MSKLVKKGSLSVAAIAVISAVLSGCATSDTNHANSASASSAASTNSEKPVKGGTLTVDMNEAVPDLDPAVAYDATSAEVTSQLYDQLVTYDKTSYKIVGDLAKTWSVSKDGLTYTFHLRPGVKFSNGDPLSAKDFVFELERILDKNLKLKPSPGNQFFMDIQGASEYYNGTAKTISGISAPNDDTLVIKLVKPETFFLQVLALPFLSAVDPAYIQKVGNTAFDTTTAMGTGPFELASNSQSKVVLKRNPYYWKKDAYGNQLPYLNQVTININPNTQVDELQWEQGTNAFLSPNLMGGDGIPTSQFNTIMHNPKYSKLVMKEQENSINYIGMNMQKTIQGKPNPLANLKVRQAIEYAFDANQIVKIEDGKVLSLNQPLPSGMPGHVQHLDADAQYGFNIAKAKQLLKEAGYSNGLTIDFWDQNSPDSLRVDQAIQSMMQAVGIHLRLHEVSFSDFLAEGMSGNAQMYMSAWSQDFPDPSDFLNTLFNSNQIPDNNMNHYSNPQVDKELNAAEYMTDQQARDQLYAKVTNQVMADAAWVPVDQTMGFAAVNPWVHGFTMSPVLTDPFQYIWIDKNHS</sequence>
<dbReference type="RefSeq" id="WP_021298490.1">
    <property type="nucleotide sequence ID" value="NZ_AURB01000192.1"/>
</dbReference>
<protein>
    <submittedName>
        <fullName evidence="7">ABC transporter substrate-binding protein</fullName>
    </submittedName>
</protein>
<accession>T0BC88</accession>
<proteinExistence type="inferred from homology"/>
<evidence type="ECO:0000256" key="3">
    <source>
        <dbReference type="ARBA" id="ARBA00022729"/>
    </source>
</evidence>
<feature type="region of interest" description="Disordered" evidence="4">
    <location>
        <begin position="33"/>
        <end position="53"/>
    </location>
</feature>
<dbReference type="PANTHER" id="PTHR30290">
    <property type="entry name" value="PERIPLASMIC BINDING COMPONENT OF ABC TRANSPORTER"/>
    <property type="match status" value="1"/>
</dbReference>
<evidence type="ECO:0000256" key="4">
    <source>
        <dbReference type="SAM" id="MobiDB-lite"/>
    </source>
</evidence>
<dbReference type="GO" id="GO:1904680">
    <property type="term" value="F:peptide transmembrane transporter activity"/>
    <property type="evidence" value="ECO:0007669"/>
    <property type="project" value="TreeGrafter"/>
</dbReference>
<dbReference type="OrthoDB" id="48318at2"/>
<dbReference type="Gene3D" id="3.40.190.10">
    <property type="entry name" value="Periplasmic binding protein-like II"/>
    <property type="match status" value="1"/>
</dbReference>
<feature type="signal peptide" evidence="5">
    <location>
        <begin position="1"/>
        <end position="28"/>
    </location>
</feature>
<accession>A0A9E7CT13</accession>
<feature type="chain" id="PRO_5043994118" evidence="5">
    <location>
        <begin position="29"/>
        <end position="575"/>
    </location>
</feature>
<keyword evidence="8" id="KW-1185">Reference proteome</keyword>
<evidence type="ECO:0000256" key="2">
    <source>
        <dbReference type="ARBA" id="ARBA00022448"/>
    </source>
</evidence>
<dbReference type="PROSITE" id="PS51257">
    <property type="entry name" value="PROKAR_LIPOPROTEIN"/>
    <property type="match status" value="1"/>
</dbReference>
<keyword evidence="3 5" id="KW-0732">Signal</keyword>
<dbReference type="GO" id="GO:0015833">
    <property type="term" value="P:peptide transport"/>
    <property type="evidence" value="ECO:0007669"/>
    <property type="project" value="TreeGrafter"/>
</dbReference>
<dbReference type="PANTHER" id="PTHR30290:SF9">
    <property type="entry name" value="OLIGOPEPTIDE-BINDING PROTEIN APPA"/>
    <property type="match status" value="1"/>
</dbReference>
<organism evidence="7 8">
    <name type="scientific">Alicyclobacillus acidoterrestris (strain ATCC 49025 / DSM 3922 / CIP 106132 / NCIMB 13137 / GD3B)</name>
    <dbReference type="NCBI Taxonomy" id="1356854"/>
    <lineage>
        <taxon>Bacteria</taxon>
        <taxon>Bacillati</taxon>
        <taxon>Bacillota</taxon>
        <taxon>Bacilli</taxon>
        <taxon>Bacillales</taxon>
        <taxon>Alicyclobacillaceae</taxon>
        <taxon>Alicyclobacillus</taxon>
    </lineage>
</organism>
<dbReference type="Gene3D" id="3.10.105.10">
    <property type="entry name" value="Dipeptide-binding Protein, Domain 3"/>
    <property type="match status" value="1"/>
</dbReference>